<dbReference type="InterPro" id="IPR025836">
    <property type="entry name" value="Zn_knuckle_CX2CX4HX4C"/>
</dbReference>
<keyword evidence="1" id="KW-0863">Zinc-finger</keyword>
<dbReference type="InterPro" id="IPR040256">
    <property type="entry name" value="At4g02000-like"/>
</dbReference>
<comment type="caution">
    <text evidence="4">The sequence shown here is derived from an EMBL/GenBank/DDBJ whole genome shotgun (WGS) entry which is preliminary data.</text>
</comment>
<dbReference type="InterPro" id="IPR025558">
    <property type="entry name" value="DUF4283"/>
</dbReference>
<evidence type="ECO:0000256" key="1">
    <source>
        <dbReference type="PROSITE-ProRule" id="PRU00047"/>
    </source>
</evidence>
<dbReference type="GO" id="GO:0003676">
    <property type="term" value="F:nucleic acid binding"/>
    <property type="evidence" value="ECO:0007669"/>
    <property type="project" value="InterPro"/>
</dbReference>
<dbReference type="Proteomes" id="UP001231189">
    <property type="component" value="Unassembled WGS sequence"/>
</dbReference>
<accession>A0AAD8W2J1</accession>
<dbReference type="InterPro" id="IPR001878">
    <property type="entry name" value="Znf_CCHC"/>
</dbReference>
<feature type="domain" description="CCHC-type" evidence="3">
    <location>
        <begin position="246"/>
        <end position="259"/>
    </location>
</feature>
<keyword evidence="1" id="KW-0862">Zinc</keyword>
<sequence>MADPRVATNAAAVADGMDGEKEKKSFAADEGSASQGFGTQGAGIGSMFDRLEIGEDEFDDLVLEEDDAEILESTRWLAVARVHCPKTFSHEAFFHQMRNAWNSAREISIRPIGINRFVIQCFCLGDWEKVMDKGPWLFRDWPLIIAPYDGLSDPELVELEYMPVWIQVHKIPEGYRKEKMVKQLVSRSAGEIVTVEMNPSGGFRGDYVRVRVKHDVRRPLTRFVSVVLGGKRSLFAVKYEKIGQLCFACGLIGHEFKECGTGVFEEKDLKYGDWIHAFPNGRGRGYARGGLRGGNISTPSGIRGDLRHGRGRGVFGDLTGWERGNYVDWRDHPERINTAGDLEDTAASPIKDGDTNMTDLDKNAKKRLAFDQETLNQSGTLVVANNVMVTDQVLGEGEELDKCEETKDNKRHKRSNGTAISGTSTGSAASLEDDRQVQ</sequence>
<gene>
    <name evidence="4" type="ORF">QYE76_005744</name>
</gene>
<feature type="region of interest" description="Disordered" evidence="2">
    <location>
        <begin position="339"/>
        <end position="359"/>
    </location>
</feature>
<dbReference type="PANTHER" id="PTHR31286">
    <property type="entry name" value="GLYCINE-RICH CELL WALL STRUCTURAL PROTEIN 1.8-LIKE"/>
    <property type="match status" value="1"/>
</dbReference>
<feature type="region of interest" description="Disordered" evidence="2">
    <location>
        <begin position="399"/>
        <end position="438"/>
    </location>
</feature>
<evidence type="ECO:0000313" key="5">
    <source>
        <dbReference type="Proteomes" id="UP001231189"/>
    </source>
</evidence>
<organism evidence="4 5">
    <name type="scientific">Lolium multiflorum</name>
    <name type="common">Italian ryegrass</name>
    <name type="synonym">Lolium perenne subsp. multiflorum</name>
    <dbReference type="NCBI Taxonomy" id="4521"/>
    <lineage>
        <taxon>Eukaryota</taxon>
        <taxon>Viridiplantae</taxon>
        <taxon>Streptophyta</taxon>
        <taxon>Embryophyta</taxon>
        <taxon>Tracheophyta</taxon>
        <taxon>Spermatophyta</taxon>
        <taxon>Magnoliopsida</taxon>
        <taxon>Liliopsida</taxon>
        <taxon>Poales</taxon>
        <taxon>Poaceae</taxon>
        <taxon>BOP clade</taxon>
        <taxon>Pooideae</taxon>
        <taxon>Poodae</taxon>
        <taxon>Poeae</taxon>
        <taxon>Poeae Chloroplast Group 2 (Poeae type)</taxon>
        <taxon>Loliodinae</taxon>
        <taxon>Loliinae</taxon>
        <taxon>Lolium</taxon>
    </lineage>
</organism>
<keyword evidence="1" id="KW-0479">Metal-binding</keyword>
<dbReference type="GO" id="GO:0008270">
    <property type="term" value="F:zinc ion binding"/>
    <property type="evidence" value="ECO:0007669"/>
    <property type="project" value="UniProtKB-KW"/>
</dbReference>
<feature type="region of interest" description="Disordered" evidence="2">
    <location>
        <begin position="1"/>
        <end position="41"/>
    </location>
</feature>
<feature type="compositionally biased region" description="Basic and acidic residues" evidence="2">
    <location>
        <begin position="18"/>
        <end position="27"/>
    </location>
</feature>
<proteinExistence type="predicted"/>
<dbReference type="EMBL" id="JAUUTY010000005">
    <property type="protein sequence ID" value="KAK1631429.1"/>
    <property type="molecule type" value="Genomic_DNA"/>
</dbReference>
<protein>
    <recommendedName>
        <fullName evidence="3">CCHC-type domain-containing protein</fullName>
    </recommendedName>
</protein>
<evidence type="ECO:0000313" key="4">
    <source>
        <dbReference type="EMBL" id="KAK1631429.1"/>
    </source>
</evidence>
<dbReference type="PANTHER" id="PTHR31286:SF167">
    <property type="entry name" value="OS09G0268800 PROTEIN"/>
    <property type="match status" value="1"/>
</dbReference>
<feature type="compositionally biased region" description="Low complexity" evidence="2">
    <location>
        <begin position="416"/>
        <end position="430"/>
    </location>
</feature>
<keyword evidence="5" id="KW-1185">Reference proteome</keyword>
<dbReference type="AlphaFoldDB" id="A0AAD8W2J1"/>
<evidence type="ECO:0000256" key="2">
    <source>
        <dbReference type="SAM" id="MobiDB-lite"/>
    </source>
</evidence>
<evidence type="ECO:0000259" key="3">
    <source>
        <dbReference type="PROSITE" id="PS50158"/>
    </source>
</evidence>
<dbReference type="PROSITE" id="PS50158">
    <property type="entry name" value="ZF_CCHC"/>
    <property type="match status" value="1"/>
</dbReference>
<dbReference type="Pfam" id="PF14111">
    <property type="entry name" value="DUF4283"/>
    <property type="match status" value="1"/>
</dbReference>
<reference evidence="4" key="1">
    <citation type="submission" date="2023-07" db="EMBL/GenBank/DDBJ databases">
        <title>A chromosome-level genome assembly of Lolium multiflorum.</title>
        <authorList>
            <person name="Chen Y."/>
            <person name="Copetti D."/>
            <person name="Kolliker R."/>
            <person name="Studer B."/>
        </authorList>
    </citation>
    <scope>NUCLEOTIDE SEQUENCE</scope>
    <source>
        <strain evidence="4">02402/16</strain>
        <tissue evidence="4">Leaf</tissue>
    </source>
</reference>
<dbReference type="Pfam" id="PF14392">
    <property type="entry name" value="zf-CCHC_4"/>
    <property type="match status" value="1"/>
</dbReference>
<name>A0AAD8W2J1_LOLMU</name>